<accession>A0AAC9FHP2</accession>
<organism evidence="1 2">
    <name type="scientific">Sphingopyxis macrogoltabida</name>
    <name type="common">Sphingomonas macrogoltabidus</name>
    <dbReference type="NCBI Taxonomy" id="33050"/>
    <lineage>
        <taxon>Bacteria</taxon>
        <taxon>Pseudomonadati</taxon>
        <taxon>Pseudomonadota</taxon>
        <taxon>Alphaproteobacteria</taxon>
        <taxon>Sphingomonadales</taxon>
        <taxon>Sphingomonadaceae</taxon>
        <taxon>Sphingopyxis</taxon>
    </lineage>
</organism>
<proteinExistence type="predicted"/>
<reference evidence="2" key="1">
    <citation type="submission" date="2015-11" db="EMBL/GenBank/DDBJ databases">
        <title>Complete genome sequence of a polyethylene-glycol degrader Sphingopyxis macrogoltabida 203N (NBRC 111659).</title>
        <authorList>
            <person name="Yoshiyuki O."/>
            <person name="Shouta N."/>
            <person name="Nagata Y."/>
            <person name="Numata M."/>
            <person name="Tsuchikane K."/>
            <person name="Hosoyama A."/>
            <person name="Yamazoe A."/>
            <person name="Tsuda M."/>
            <person name="Fujita N."/>
            <person name="Kawai F."/>
        </authorList>
    </citation>
    <scope>NUCLEOTIDE SEQUENCE [LARGE SCALE GENOMIC DNA]</scope>
    <source>
        <strain evidence="2">203N</strain>
        <plasmid evidence="2">unnamed1</plasmid>
    </source>
</reference>
<geneLocation type="plasmid" evidence="1 2">
    <name>unnamed1</name>
</geneLocation>
<keyword evidence="2" id="KW-1185">Reference proteome</keyword>
<dbReference type="Proteomes" id="UP000076088">
    <property type="component" value="Plasmid unnamed1"/>
</dbReference>
<sequence length="140" mass="15816">MPLHKRRDFADLQSRARAALETPADLSPADREALVADLAEAEDRLRLDSVPWMVDIHVAHIDHPHGTNLYAAFSRDALMREVADYCREYWCEVSDERDPADLDDDEIARSYFDAHPSEFLQSDRVAIEATEAAIPAVDPV</sequence>
<name>A0AAC9FHP2_SPHMC</name>
<dbReference type="EMBL" id="CP013345">
    <property type="protein sequence ID" value="AMU92828.1"/>
    <property type="molecule type" value="Genomic_DNA"/>
</dbReference>
<reference evidence="1 2" key="2">
    <citation type="journal article" date="2016" name="Genome Announc.">
        <title>Complete Genome Sequence of Sphingopyxis macrogoltabida Strain 203N (NBRC 111659), a Polyethylene Glycol Degrader.</title>
        <authorList>
            <person name="Ohtsubo Y."/>
            <person name="Nonoyama S."/>
            <person name="Nagata Y."/>
            <person name="Numata M."/>
            <person name="Tsuchikane K."/>
            <person name="Hosoyama A."/>
            <person name="Yamazoe A."/>
            <person name="Tsuda M."/>
            <person name="Fujita N."/>
            <person name="Kawai F."/>
        </authorList>
    </citation>
    <scope>NUCLEOTIDE SEQUENCE [LARGE SCALE GENOMIC DNA]</scope>
    <source>
        <strain evidence="1 2">203N</strain>
    </source>
</reference>
<dbReference type="RefSeq" id="WP_054735304.1">
    <property type="nucleotide sequence ID" value="NZ_CP009430.1"/>
</dbReference>
<evidence type="ECO:0000313" key="2">
    <source>
        <dbReference type="Proteomes" id="UP000076088"/>
    </source>
</evidence>
<evidence type="ECO:0000313" key="1">
    <source>
        <dbReference type="EMBL" id="AMU92828.1"/>
    </source>
</evidence>
<gene>
    <name evidence="1" type="ORF">ATM17_31730</name>
</gene>
<dbReference type="KEGG" id="smaz:LH19_27750"/>
<protein>
    <submittedName>
        <fullName evidence="1">Uncharacterized protein</fullName>
    </submittedName>
</protein>
<dbReference type="AlphaFoldDB" id="A0AAC9FHP2"/>
<keyword evidence="1" id="KW-0614">Plasmid</keyword>